<dbReference type="AlphaFoldDB" id="A0A918UH94"/>
<comment type="caution">
    <text evidence="2">The sequence shown here is derived from an EMBL/GenBank/DDBJ whole genome shotgun (WGS) entry which is preliminary data.</text>
</comment>
<gene>
    <name evidence="2" type="ORF">GCM10010365_29460</name>
</gene>
<dbReference type="EMBL" id="BMVW01000004">
    <property type="protein sequence ID" value="GGZ08327.1"/>
    <property type="molecule type" value="Genomic_DNA"/>
</dbReference>
<accession>A0A918UH94</accession>
<evidence type="ECO:0000256" key="1">
    <source>
        <dbReference type="SAM" id="MobiDB-lite"/>
    </source>
</evidence>
<evidence type="ECO:0000313" key="3">
    <source>
        <dbReference type="Proteomes" id="UP000622166"/>
    </source>
</evidence>
<proteinExistence type="predicted"/>
<protein>
    <submittedName>
        <fullName evidence="2">Uncharacterized protein</fullName>
    </submittedName>
</protein>
<sequence length="94" mass="9978">MSPMVQPPVHGEVTVGADTRSLPQRGRPQRYGSDDARGAIELSTAVTVRPYGGRHRDGGRAGPREVRVEDETCDGCDQDVTPGRGCPAVAHARA</sequence>
<organism evidence="2 3">
    <name type="scientific">Streptomyces poonensis</name>
    <dbReference type="NCBI Taxonomy" id="68255"/>
    <lineage>
        <taxon>Bacteria</taxon>
        <taxon>Bacillati</taxon>
        <taxon>Actinomycetota</taxon>
        <taxon>Actinomycetes</taxon>
        <taxon>Kitasatosporales</taxon>
        <taxon>Streptomycetaceae</taxon>
        <taxon>Streptomyces</taxon>
    </lineage>
</organism>
<name>A0A918UH94_9ACTN</name>
<reference evidence="2" key="2">
    <citation type="submission" date="2020-09" db="EMBL/GenBank/DDBJ databases">
        <authorList>
            <person name="Sun Q."/>
            <person name="Ohkuma M."/>
        </authorList>
    </citation>
    <scope>NUCLEOTIDE SEQUENCE</scope>
    <source>
        <strain evidence="2">JCM 4815</strain>
    </source>
</reference>
<reference evidence="2" key="1">
    <citation type="journal article" date="2014" name="Int. J. Syst. Evol. Microbiol.">
        <title>Complete genome sequence of Corynebacterium casei LMG S-19264T (=DSM 44701T), isolated from a smear-ripened cheese.</title>
        <authorList>
            <consortium name="US DOE Joint Genome Institute (JGI-PGF)"/>
            <person name="Walter F."/>
            <person name="Albersmeier A."/>
            <person name="Kalinowski J."/>
            <person name="Ruckert C."/>
        </authorList>
    </citation>
    <scope>NUCLEOTIDE SEQUENCE</scope>
    <source>
        <strain evidence="2">JCM 4815</strain>
    </source>
</reference>
<feature type="region of interest" description="Disordered" evidence="1">
    <location>
        <begin position="1"/>
        <end position="38"/>
    </location>
</feature>
<dbReference type="Proteomes" id="UP000622166">
    <property type="component" value="Unassembled WGS sequence"/>
</dbReference>
<evidence type="ECO:0000313" key="2">
    <source>
        <dbReference type="EMBL" id="GGZ08327.1"/>
    </source>
</evidence>
<keyword evidence="3" id="KW-1185">Reference proteome</keyword>